<name>A0ABP1FWU3_9CHLO</name>
<keyword evidence="2 5" id="KW-0812">Transmembrane</keyword>
<keyword evidence="4 5" id="KW-0472">Membrane</keyword>
<dbReference type="Pfam" id="PF02466">
    <property type="entry name" value="Tim17"/>
    <property type="match status" value="1"/>
</dbReference>
<feature type="transmembrane region" description="Helical" evidence="5">
    <location>
        <begin position="72"/>
        <end position="94"/>
    </location>
</feature>
<evidence type="ECO:0000256" key="3">
    <source>
        <dbReference type="ARBA" id="ARBA00022989"/>
    </source>
</evidence>
<evidence type="ECO:0000256" key="4">
    <source>
        <dbReference type="ARBA" id="ARBA00023136"/>
    </source>
</evidence>
<keyword evidence="7" id="KW-1185">Reference proteome</keyword>
<keyword evidence="3 5" id="KW-1133">Transmembrane helix</keyword>
<reference evidence="6 7" key="1">
    <citation type="submission" date="2024-06" db="EMBL/GenBank/DDBJ databases">
        <authorList>
            <person name="Kraege A."/>
            <person name="Thomma B."/>
        </authorList>
    </citation>
    <scope>NUCLEOTIDE SEQUENCE [LARGE SCALE GENOMIC DNA]</scope>
</reference>
<evidence type="ECO:0000256" key="5">
    <source>
        <dbReference type="SAM" id="Phobius"/>
    </source>
</evidence>
<evidence type="ECO:0000313" key="7">
    <source>
        <dbReference type="Proteomes" id="UP001497392"/>
    </source>
</evidence>
<organism evidence="6 7">
    <name type="scientific">Coccomyxa viridis</name>
    <dbReference type="NCBI Taxonomy" id="1274662"/>
    <lineage>
        <taxon>Eukaryota</taxon>
        <taxon>Viridiplantae</taxon>
        <taxon>Chlorophyta</taxon>
        <taxon>core chlorophytes</taxon>
        <taxon>Trebouxiophyceae</taxon>
        <taxon>Trebouxiophyceae incertae sedis</taxon>
        <taxon>Coccomyxaceae</taxon>
        <taxon>Coccomyxa</taxon>
    </lineage>
</organism>
<accession>A0ABP1FWU3</accession>
<evidence type="ECO:0000313" key="6">
    <source>
        <dbReference type="EMBL" id="CAL5221937.1"/>
    </source>
</evidence>
<protein>
    <submittedName>
        <fullName evidence="6">G4212 protein</fullName>
    </submittedName>
</protein>
<proteinExistence type="predicted"/>
<comment type="subcellular location">
    <subcellularLocation>
        <location evidence="1">Membrane</location>
        <topology evidence="1">Multi-pass membrane protein</topology>
    </subcellularLocation>
</comment>
<dbReference type="Proteomes" id="UP001497392">
    <property type="component" value="Unassembled WGS sequence"/>
</dbReference>
<dbReference type="PANTHER" id="PTHR14110">
    <property type="entry name" value="MITOCHONDRIAL IMPORT INNER MEMBRANE TRANSLOCASE SUBUNIT TIM22"/>
    <property type="match status" value="1"/>
</dbReference>
<dbReference type="EMBL" id="CAXHTA020000006">
    <property type="protein sequence ID" value="CAL5221937.1"/>
    <property type="molecule type" value="Genomic_DNA"/>
</dbReference>
<comment type="caution">
    <text evidence="6">The sequence shown here is derived from an EMBL/GenBank/DDBJ whole genome shotgun (WGS) entry which is preliminary data.</text>
</comment>
<evidence type="ECO:0000256" key="2">
    <source>
        <dbReference type="ARBA" id="ARBA00022692"/>
    </source>
</evidence>
<feature type="transmembrane region" description="Helical" evidence="5">
    <location>
        <begin position="31"/>
        <end position="52"/>
    </location>
</feature>
<evidence type="ECO:0000256" key="1">
    <source>
        <dbReference type="ARBA" id="ARBA00004141"/>
    </source>
</evidence>
<dbReference type="PANTHER" id="PTHR14110:SF18">
    <property type="entry name" value="OUTER ENVELOPE PORE PROTEIN 16-3, CHLOROPLASTIC_MITOCHONDRIAL"/>
    <property type="match status" value="1"/>
</dbReference>
<dbReference type="InterPro" id="IPR039175">
    <property type="entry name" value="TIM22"/>
</dbReference>
<sequence length="169" mass="17208">MSGISGARIPASVQSDRLPVERPEDCVSRTLTAVGTGLVAGGIMGAVTANWSNVPPVLRDRPWPALKYTGQIMGSYATTFALVGGTFAVVDCLAESVRGRKDAWNGIFGGLAAGAALGLRMGKIPVGVGAAFALAATSVAVDTTGGHLVGRGLVDDNATPPHAIYPYKT</sequence>
<gene>
    <name evidence="6" type="primary">g4212</name>
    <name evidence="6" type="ORF">VP750_LOCUS3596</name>
</gene>